<organism evidence="3">
    <name type="scientific">Rhizophora mucronata</name>
    <name type="common">Asiatic mangrove</name>
    <dbReference type="NCBI Taxonomy" id="61149"/>
    <lineage>
        <taxon>Eukaryota</taxon>
        <taxon>Viridiplantae</taxon>
        <taxon>Streptophyta</taxon>
        <taxon>Embryophyta</taxon>
        <taxon>Tracheophyta</taxon>
        <taxon>Spermatophyta</taxon>
        <taxon>Magnoliopsida</taxon>
        <taxon>eudicotyledons</taxon>
        <taxon>Gunneridae</taxon>
        <taxon>Pentapetalae</taxon>
        <taxon>rosids</taxon>
        <taxon>fabids</taxon>
        <taxon>Malpighiales</taxon>
        <taxon>Rhizophoraceae</taxon>
        <taxon>Rhizophora</taxon>
    </lineage>
</organism>
<keyword evidence="1" id="KW-0863">Zinc-finger</keyword>
<sequence length="220" mass="25455">MSSSTTTTNNFSLSSDEWFPGRDYNYDLNGNVYGDYRSAPSFMIPLRIPSLSIPAADRGARDTWQALEERLLMEPPGLYRSNRGDWVPTDPPIPVLLISNGIERENLQGIASVQEEDSRLTQEEQTRALKKLKKEIYNPVTKKMTKRLCIYYRDRARHVANERAKEKEEDEKKCAVCLEDFVPKEMVTTTPCRHMFHEECIVPWAKSHGRCPICRLVLWD</sequence>
<reference evidence="3" key="1">
    <citation type="submission" date="2018-02" db="EMBL/GenBank/DDBJ databases">
        <title>Rhizophora mucronata_Transcriptome.</title>
        <authorList>
            <person name="Meera S.P."/>
            <person name="Sreeshan A."/>
            <person name="Augustine A."/>
        </authorList>
    </citation>
    <scope>NUCLEOTIDE SEQUENCE</scope>
    <source>
        <tissue evidence="3">Leaf</tissue>
    </source>
</reference>
<dbReference type="GO" id="GO:0061630">
    <property type="term" value="F:ubiquitin protein ligase activity"/>
    <property type="evidence" value="ECO:0007669"/>
    <property type="project" value="TreeGrafter"/>
</dbReference>
<dbReference type="InterPro" id="IPR013083">
    <property type="entry name" value="Znf_RING/FYVE/PHD"/>
</dbReference>
<dbReference type="InterPro" id="IPR051826">
    <property type="entry name" value="E3_ubiquitin-ligase_domain"/>
</dbReference>
<feature type="domain" description="RING-type" evidence="2">
    <location>
        <begin position="174"/>
        <end position="215"/>
    </location>
</feature>
<dbReference type="CDD" id="cd16454">
    <property type="entry name" value="RING-H2_PA-TM-RING"/>
    <property type="match status" value="1"/>
</dbReference>
<evidence type="ECO:0000259" key="2">
    <source>
        <dbReference type="PROSITE" id="PS50089"/>
    </source>
</evidence>
<dbReference type="SMART" id="SM00184">
    <property type="entry name" value="RING"/>
    <property type="match status" value="1"/>
</dbReference>
<dbReference type="GO" id="GO:0006511">
    <property type="term" value="P:ubiquitin-dependent protein catabolic process"/>
    <property type="evidence" value="ECO:0007669"/>
    <property type="project" value="TreeGrafter"/>
</dbReference>
<dbReference type="PANTHER" id="PTHR22765">
    <property type="entry name" value="RING FINGER AND PROTEASE ASSOCIATED DOMAIN-CONTAINING"/>
    <property type="match status" value="1"/>
</dbReference>
<dbReference type="SUPFAM" id="SSF57850">
    <property type="entry name" value="RING/U-box"/>
    <property type="match status" value="1"/>
</dbReference>
<name>A0A2P2NIQ5_RHIMU</name>
<evidence type="ECO:0000313" key="3">
    <source>
        <dbReference type="EMBL" id="MBX42366.1"/>
    </source>
</evidence>
<dbReference type="PROSITE" id="PS50089">
    <property type="entry name" value="ZF_RING_2"/>
    <property type="match status" value="1"/>
</dbReference>
<dbReference type="Gene3D" id="3.30.40.10">
    <property type="entry name" value="Zinc/RING finger domain, C3HC4 (zinc finger)"/>
    <property type="match status" value="1"/>
</dbReference>
<proteinExistence type="predicted"/>
<dbReference type="EMBL" id="GGEC01061882">
    <property type="protein sequence ID" value="MBX42366.1"/>
    <property type="molecule type" value="Transcribed_RNA"/>
</dbReference>
<protein>
    <submittedName>
        <fullName evidence="3">E3 ubiquitin-protein ligase TTC3</fullName>
    </submittedName>
</protein>
<dbReference type="AlphaFoldDB" id="A0A2P2NIQ5"/>
<dbReference type="PANTHER" id="PTHR22765:SF272">
    <property type="entry name" value="E3 UBIQUITIN-PROTEIN LIGASE PRAJA-2"/>
    <property type="match status" value="1"/>
</dbReference>
<dbReference type="GO" id="GO:0008270">
    <property type="term" value="F:zinc ion binding"/>
    <property type="evidence" value="ECO:0007669"/>
    <property type="project" value="UniProtKB-KW"/>
</dbReference>
<keyword evidence="1" id="KW-0862">Zinc</keyword>
<dbReference type="Pfam" id="PF13639">
    <property type="entry name" value="zf-RING_2"/>
    <property type="match status" value="1"/>
</dbReference>
<accession>A0A2P2NIQ5</accession>
<keyword evidence="1" id="KW-0479">Metal-binding</keyword>
<dbReference type="InterPro" id="IPR001841">
    <property type="entry name" value="Znf_RING"/>
</dbReference>
<evidence type="ECO:0000256" key="1">
    <source>
        <dbReference type="PROSITE-ProRule" id="PRU00175"/>
    </source>
</evidence>